<dbReference type="FunFam" id="3.40.50.720:FF:000090">
    <property type="entry name" value="NADP-dependent mannitol dehydrogenase"/>
    <property type="match status" value="1"/>
</dbReference>
<evidence type="ECO:0000256" key="3">
    <source>
        <dbReference type="ARBA" id="ARBA00023002"/>
    </source>
</evidence>
<organism evidence="4 5">
    <name type="scientific">Aspergillus nomiae NRRL (strain ATCC 15546 / NRRL 13137 / CBS 260.88 / M93)</name>
    <dbReference type="NCBI Taxonomy" id="1509407"/>
    <lineage>
        <taxon>Eukaryota</taxon>
        <taxon>Fungi</taxon>
        <taxon>Dikarya</taxon>
        <taxon>Ascomycota</taxon>
        <taxon>Pezizomycotina</taxon>
        <taxon>Eurotiomycetes</taxon>
        <taxon>Eurotiomycetidae</taxon>
        <taxon>Eurotiales</taxon>
        <taxon>Aspergillaceae</taxon>
        <taxon>Aspergillus</taxon>
        <taxon>Aspergillus subgen. Circumdati</taxon>
    </lineage>
</organism>
<dbReference type="EMBL" id="JNOM01000025">
    <property type="protein sequence ID" value="KNG89738.1"/>
    <property type="molecule type" value="Genomic_DNA"/>
</dbReference>
<dbReference type="PROSITE" id="PS00061">
    <property type="entry name" value="ADH_SHORT"/>
    <property type="match status" value="1"/>
</dbReference>
<comment type="caution">
    <text evidence="4">The sequence shown here is derived from an EMBL/GenBank/DDBJ whole genome shotgun (WGS) entry which is preliminary data.</text>
</comment>
<evidence type="ECO:0000313" key="5">
    <source>
        <dbReference type="Proteomes" id="UP000037505"/>
    </source>
</evidence>
<dbReference type="RefSeq" id="XP_015410661.1">
    <property type="nucleotide sequence ID" value="XM_015547255.1"/>
</dbReference>
<dbReference type="Proteomes" id="UP000037505">
    <property type="component" value="Unassembled WGS sequence"/>
</dbReference>
<evidence type="ECO:0008006" key="6">
    <source>
        <dbReference type="Google" id="ProtNLM"/>
    </source>
</evidence>
<dbReference type="InterPro" id="IPR020904">
    <property type="entry name" value="Sc_DH/Rdtase_CS"/>
</dbReference>
<evidence type="ECO:0000256" key="1">
    <source>
        <dbReference type="ARBA" id="ARBA00006484"/>
    </source>
</evidence>
<dbReference type="AlphaFoldDB" id="A0A0L1JEA0"/>
<keyword evidence="2" id="KW-0521">NADP</keyword>
<dbReference type="SUPFAM" id="SSF51735">
    <property type="entry name" value="NAD(P)-binding Rossmann-fold domains"/>
    <property type="match status" value="1"/>
</dbReference>
<protein>
    <recommendedName>
        <fullName evidence="6">Oxidoreductase, short chain dehydrogenase/reductase family</fullName>
    </recommendedName>
</protein>
<dbReference type="GO" id="GO:0044550">
    <property type="term" value="P:secondary metabolite biosynthetic process"/>
    <property type="evidence" value="ECO:0007669"/>
    <property type="project" value="UniProtKB-ARBA"/>
</dbReference>
<dbReference type="InterPro" id="IPR036291">
    <property type="entry name" value="NAD(P)-bd_dom_sf"/>
</dbReference>
<dbReference type="PANTHER" id="PTHR43008:SF12">
    <property type="entry name" value="OXIDOREDUCTASE, SHORT CHAIN DEHYDROGENASE_REDUCTASE FAMILY (AFU_ORTHOLOGUE AFUA_6G13830)"/>
    <property type="match status" value="1"/>
</dbReference>
<reference evidence="4 5" key="1">
    <citation type="submission" date="2014-06" db="EMBL/GenBank/DDBJ databases">
        <title>The Genome of the Aflatoxigenic Filamentous Fungus Aspergillus nomius.</title>
        <authorList>
            <person name="Moore M.G."/>
            <person name="Shannon B.M."/>
            <person name="Brian M.M."/>
        </authorList>
    </citation>
    <scope>NUCLEOTIDE SEQUENCE [LARGE SCALE GENOMIC DNA]</scope>
    <source>
        <strain evidence="4 5">NRRL 13137</strain>
    </source>
</reference>
<accession>A0A0L1JEA0</accession>
<evidence type="ECO:0000313" key="4">
    <source>
        <dbReference type="EMBL" id="KNG89738.1"/>
    </source>
</evidence>
<sequence>MPLYQSPNLRDNVLSQFSLKGKIVAVTGGARGIGLEVVRGLAEAGADVALIYTSSTDAPETAAKVATETGQRVQAYQSDVTKRDVIAATLNQITEEFGHGKLDVVVANAGVCTNCPNLEYTEESWRRDNLVNYDGVMWTAQAAGKIFKKQGRGNLVITASVSSILVNIPQTQVAYNASKAAAVHLAKSLAVEWTDFARVNCISPGFIMTKMLTQQPKELFEQWLNMVPGRRICDPAELKGAYVFLASDACCYMTGANIVIDGGYTLP</sequence>
<dbReference type="GO" id="GO:0019594">
    <property type="term" value="P:mannitol metabolic process"/>
    <property type="evidence" value="ECO:0007669"/>
    <property type="project" value="UniProtKB-ARBA"/>
</dbReference>
<name>A0A0L1JEA0_ASPN3</name>
<keyword evidence="3" id="KW-0560">Oxidoreductase</keyword>
<keyword evidence="5" id="KW-1185">Reference proteome</keyword>
<dbReference type="Gene3D" id="3.40.50.720">
    <property type="entry name" value="NAD(P)-binding Rossmann-like Domain"/>
    <property type="match status" value="1"/>
</dbReference>
<dbReference type="InterPro" id="IPR002347">
    <property type="entry name" value="SDR_fam"/>
</dbReference>
<dbReference type="PRINTS" id="PR00081">
    <property type="entry name" value="GDHRDH"/>
</dbReference>
<dbReference type="PANTHER" id="PTHR43008">
    <property type="entry name" value="BENZIL REDUCTASE"/>
    <property type="match status" value="1"/>
</dbReference>
<dbReference type="GO" id="GO:0050664">
    <property type="term" value="F:oxidoreductase activity, acting on NAD(P)H, oxygen as acceptor"/>
    <property type="evidence" value="ECO:0007669"/>
    <property type="project" value="TreeGrafter"/>
</dbReference>
<comment type="similarity">
    <text evidence="1">Belongs to the short-chain dehydrogenases/reductases (SDR) family.</text>
</comment>
<dbReference type="STRING" id="1509407.A0A0L1JEA0"/>
<evidence type="ECO:0000256" key="2">
    <source>
        <dbReference type="ARBA" id="ARBA00022857"/>
    </source>
</evidence>
<dbReference type="OrthoDB" id="1888931at2759"/>
<proteinExistence type="inferred from homology"/>
<dbReference type="GO" id="GO:0050085">
    <property type="term" value="F:mannitol 2-dehydrogenase (NADP+) activity"/>
    <property type="evidence" value="ECO:0007669"/>
    <property type="project" value="UniProtKB-ARBA"/>
</dbReference>
<dbReference type="Pfam" id="PF13561">
    <property type="entry name" value="adh_short_C2"/>
    <property type="match status" value="1"/>
</dbReference>
<dbReference type="PRINTS" id="PR00080">
    <property type="entry name" value="SDRFAMILY"/>
</dbReference>
<gene>
    <name evidence="4" type="ORF">ANOM_001998</name>
</gene>
<dbReference type="GeneID" id="26803802"/>